<proteinExistence type="inferred from homology"/>
<dbReference type="SUPFAM" id="SSF53383">
    <property type="entry name" value="PLP-dependent transferases"/>
    <property type="match status" value="1"/>
</dbReference>
<dbReference type="GO" id="GO:0006520">
    <property type="term" value="P:amino acid metabolic process"/>
    <property type="evidence" value="ECO:0007669"/>
    <property type="project" value="InterPro"/>
</dbReference>
<dbReference type="GO" id="GO:0030170">
    <property type="term" value="F:pyridoxal phosphate binding"/>
    <property type="evidence" value="ECO:0007669"/>
    <property type="project" value="InterPro"/>
</dbReference>
<dbReference type="CDD" id="cd00609">
    <property type="entry name" value="AAT_like"/>
    <property type="match status" value="1"/>
</dbReference>
<dbReference type="InterPro" id="IPR015422">
    <property type="entry name" value="PyrdxlP-dep_Trfase_small"/>
</dbReference>
<evidence type="ECO:0000313" key="10">
    <source>
        <dbReference type="EMBL" id="GGD07649.1"/>
    </source>
</evidence>
<comment type="subunit">
    <text evidence="3">Homodimer.</text>
</comment>
<comment type="caution">
    <text evidence="10">The sequence shown here is derived from an EMBL/GenBank/DDBJ whole genome shotgun (WGS) entry which is preliminary data.</text>
</comment>
<sequence>MRFSPLVERIDGPGVAAWKIHEAATAAQRRGEDVILLTIGDPDFATPEPVMEAAVAALRAGDTHYTDVPGRPALRQALADLVGPSLGQPDLSPGHVILMAGAQNALFSASLCLLAEGDEVIVLEPAYVTYEATLQVAGARIVPVPMPAGSGFHPDPAAIRAAVTPRTRAIIFATPNNPTGAVMRREELAAIAAIAIEHDLTVIVDEVYAALAFDVPHVSIASLPGMAERTVTIGSLSKTHAMTGWRVGWVVANAELVHHIERLALCMLYGMPGFVQEAAMVAISSYAEVTADMRERYRARRDLVVAALSAVPNISVLTPEAGMFVLVDVRATGLTPYDFAWRLFRETGVSTLDATAFGAPAYGFLRIAFTAGEATLAEACRRIDRFCRSL</sequence>
<evidence type="ECO:0000256" key="8">
    <source>
        <dbReference type="RuleBase" id="RU000481"/>
    </source>
</evidence>
<keyword evidence="6" id="KW-0663">Pyridoxal phosphate</keyword>
<dbReference type="InterPro" id="IPR004838">
    <property type="entry name" value="NHTrfase_class1_PyrdxlP-BS"/>
</dbReference>
<evidence type="ECO:0000256" key="2">
    <source>
        <dbReference type="ARBA" id="ARBA00007441"/>
    </source>
</evidence>
<evidence type="ECO:0000256" key="4">
    <source>
        <dbReference type="ARBA" id="ARBA00022576"/>
    </source>
</evidence>
<dbReference type="PANTHER" id="PTHR46383:SF1">
    <property type="entry name" value="ASPARTATE AMINOTRANSFERASE"/>
    <property type="match status" value="1"/>
</dbReference>
<dbReference type="InterPro" id="IPR050596">
    <property type="entry name" value="AspAT/PAT-like"/>
</dbReference>
<reference evidence="10" key="2">
    <citation type="submission" date="2020-09" db="EMBL/GenBank/DDBJ databases">
        <authorList>
            <person name="Sun Q."/>
            <person name="Zhou Y."/>
        </authorList>
    </citation>
    <scope>NUCLEOTIDE SEQUENCE</scope>
    <source>
        <strain evidence="10">CGMCC 1.15493</strain>
    </source>
</reference>
<keyword evidence="11" id="KW-1185">Reference proteome</keyword>
<dbReference type="FunFam" id="3.40.640.10:FF:000033">
    <property type="entry name" value="Aspartate aminotransferase"/>
    <property type="match status" value="1"/>
</dbReference>
<dbReference type="EMBL" id="BMJJ01000002">
    <property type="protein sequence ID" value="GGD07649.1"/>
    <property type="molecule type" value="Genomic_DNA"/>
</dbReference>
<evidence type="ECO:0000259" key="9">
    <source>
        <dbReference type="Pfam" id="PF00155"/>
    </source>
</evidence>
<comment type="similarity">
    <text evidence="2 8">Belongs to the class-I pyridoxal-phosphate-dependent aminotransferase family.</text>
</comment>
<dbReference type="GO" id="GO:0004069">
    <property type="term" value="F:L-aspartate:2-oxoglutarate aminotransferase activity"/>
    <property type="evidence" value="ECO:0007669"/>
    <property type="project" value="UniProtKB-EC"/>
</dbReference>
<dbReference type="InterPro" id="IPR004839">
    <property type="entry name" value="Aminotransferase_I/II_large"/>
</dbReference>
<keyword evidence="4 8" id="KW-0032">Aminotransferase</keyword>
<evidence type="ECO:0000256" key="5">
    <source>
        <dbReference type="ARBA" id="ARBA00022679"/>
    </source>
</evidence>
<protein>
    <recommendedName>
        <fullName evidence="8">Aminotransferase</fullName>
        <ecNumber evidence="8">2.6.1.-</ecNumber>
    </recommendedName>
</protein>
<dbReference type="EC" id="2.6.1.-" evidence="8"/>
<dbReference type="InterPro" id="IPR015424">
    <property type="entry name" value="PyrdxlP-dep_Trfase"/>
</dbReference>
<dbReference type="Gene3D" id="3.40.640.10">
    <property type="entry name" value="Type I PLP-dependent aspartate aminotransferase-like (Major domain)"/>
    <property type="match status" value="1"/>
</dbReference>
<keyword evidence="5 8" id="KW-0808">Transferase</keyword>
<feature type="domain" description="Aminotransferase class I/classII large" evidence="9">
    <location>
        <begin position="33"/>
        <end position="383"/>
    </location>
</feature>
<organism evidence="10 11">
    <name type="scientific">Aureimonas glaciei</name>
    <dbReference type="NCBI Taxonomy" id="1776957"/>
    <lineage>
        <taxon>Bacteria</taxon>
        <taxon>Pseudomonadati</taxon>
        <taxon>Pseudomonadota</taxon>
        <taxon>Alphaproteobacteria</taxon>
        <taxon>Hyphomicrobiales</taxon>
        <taxon>Aurantimonadaceae</taxon>
        <taxon>Aureimonas</taxon>
    </lineage>
</organism>
<dbReference type="PROSITE" id="PS00105">
    <property type="entry name" value="AA_TRANSFER_CLASS_1"/>
    <property type="match status" value="1"/>
</dbReference>
<accession>A0A916XTA1</accession>
<evidence type="ECO:0000256" key="1">
    <source>
        <dbReference type="ARBA" id="ARBA00001933"/>
    </source>
</evidence>
<evidence type="ECO:0000256" key="3">
    <source>
        <dbReference type="ARBA" id="ARBA00011738"/>
    </source>
</evidence>
<dbReference type="Proteomes" id="UP000613160">
    <property type="component" value="Unassembled WGS sequence"/>
</dbReference>
<comment type="cofactor">
    <cofactor evidence="1 8">
        <name>pyridoxal 5'-phosphate</name>
        <dbReference type="ChEBI" id="CHEBI:597326"/>
    </cofactor>
</comment>
<comment type="catalytic activity">
    <reaction evidence="7">
        <text>L-aspartate + 2-oxoglutarate = oxaloacetate + L-glutamate</text>
        <dbReference type="Rhea" id="RHEA:21824"/>
        <dbReference type="ChEBI" id="CHEBI:16452"/>
        <dbReference type="ChEBI" id="CHEBI:16810"/>
        <dbReference type="ChEBI" id="CHEBI:29985"/>
        <dbReference type="ChEBI" id="CHEBI:29991"/>
        <dbReference type="EC" id="2.6.1.1"/>
    </reaction>
</comment>
<dbReference type="Gene3D" id="3.90.1150.10">
    <property type="entry name" value="Aspartate Aminotransferase, domain 1"/>
    <property type="match status" value="1"/>
</dbReference>
<evidence type="ECO:0000313" key="11">
    <source>
        <dbReference type="Proteomes" id="UP000613160"/>
    </source>
</evidence>
<dbReference type="RefSeq" id="WP_188849320.1">
    <property type="nucleotide sequence ID" value="NZ_BMJJ01000002.1"/>
</dbReference>
<evidence type="ECO:0000256" key="7">
    <source>
        <dbReference type="ARBA" id="ARBA00049185"/>
    </source>
</evidence>
<name>A0A916XTA1_9HYPH</name>
<dbReference type="AlphaFoldDB" id="A0A916XTA1"/>
<gene>
    <name evidence="10" type="primary">aruH</name>
    <name evidence="10" type="ORF">GCM10011335_08190</name>
</gene>
<dbReference type="PANTHER" id="PTHR46383">
    <property type="entry name" value="ASPARTATE AMINOTRANSFERASE"/>
    <property type="match status" value="1"/>
</dbReference>
<dbReference type="InterPro" id="IPR015421">
    <property type="entry name" value="PyrdxlP-dep_Trfase_major"/>
</dbReference>
<dbReference type="Pfam" id="PF00155">
    <property type="entry name" value="Aminotran_1_2"/>
    <property type="match status" value="1"/>
</dbReference>
<reference evidence="10" key="1">
    <citation type="journal article" date="2014" name="Int. J. Syst. Evol. Microbiol.">
        <title>Complete genome sequence of Corynebacterium casei LMG S-19264T (=DSM 44701T), isolated from a smear-ripened cheese.</title>
        <authorList>
            <consortium name="US DOE Joint Genome Institute (JGI-PGF)"/>
            <person name="Walter F."/>
            <person name="Albersmeier A."/>
            <person name="Kalinowski J."/>
            <person name="Ruckert C."/>
        </authorList>
    </citation>
    <scope>NUCLEOTIDE SEQUENCE</scope>
    <source>
        <strain evidence="10">CGMCC 1.15493</strain>
    </source>
</reference>
<evidence type="ECO:0000256" key="6">
    <source>
        <dbReference type="ARBA" id="ARBA00022898"/>
    </source>
</evidence>